<dbReference type="EMBL" id="DUFG01000021">
    <property type="protein sequence ID" value="HIH08573.1"/>
    <property type="molecule type" value="Genomic_DNA"/>
</dbReference>
<evidence type="ECO:0000313" key="2">
    <source>
        <dbReference type="Proteomes" id="UP000577419"/>
    </source>
</evidence>
<organism evidence="1 2">
    <name type="scientific">Candidatus Iainarchaeum sp</name>
    <dbReference type="NCBI Taxonomy" id="3101447"/>
    <lineage>
        <taxon>Archaea</taxon>
        <taxon>Candidatus Iainarchaeota</taxon>
        <taxon>Candidatus Iainarchaeia</taxon>
        <taxon>Candidatus Iainarchaeales</taxon>
        <taxon>Candidatus Iainarchaeaceae</taxon>
        <taxon>Candidatus Iainarchaeum</taxon>
    </lineage>
</organism>
<reference evidence="2" key="1">
    <citation type="journal article" date="2020" name="bioRxiv">
        <title>A rank-normalized archaeal taxonomy based on genome phylogeny resolves widespread incomplete and uneven classifications.</title>
        <authorList>
            <person name="Rinke C."/>
            <person name="Chuvochina M."/>
            <person name="Mussig A.J."/>
            <person name="Chaumeil P.-A."/>
            <person name="Waite D.W."/>
            <person name="Whitman W.B."/>
            <person name="Parks D.H."/>
            <person name="Hugenholtz P."/>
        </authorList>
    </citation>
    <scope>NUCLEOTIDE SEQUENCE [LARGE SCALE GENOMIC DNA]</scope>
</reference>
<name>A0A7J4ISS8_9ARCH</name>
<sequence length="137" mass="15566">MDFKKLLLKIKQKVLLTNYSKEQEAEFDISKNKIVCFLPNVSVFDNTIKAKIGELIWVSFFLLTTNMKKVNKYSNKIEKINSFHYNITGVIKEIDGGRAIINCGFPVLVEVPASLKVMVGDFVSTEGRLDAYLVNNK</sequence>
<proteinExistence type="predicted"/>
<dbReference type="Proteomes" id="UP000577419">
    <property type="component" value="Unassembled WGS sequence"/>
</dbReference>
<evidence type="ECO:0000313" key="1">
    <source>
        <dbReference type="EMBL" id="HIH08573.1"/>
    </source>
</evidence>
<protein>
    <submittedName>
        <fullName evidence="1">Uncharacterized protein</fullName>
    </submittedName>
</protein>
<gene>
    <name evidence="1" type="ORF">HA237_04350</name>
</gene>
<accession>A0A7J4ISS8</accession>
<dbReference type="AlphaFoldDB" id="A0A7J4ISS8"/>
<comment type="caution">
    <text evidence="1">The sequence shown here is derived from an EMBL/GenBank/DDBJ whole genome shotgun (WGS) entry which is preliminary data.</text>
</comment>